<name>A0AA36DHC8_9BILA</name>
<comment type="similarity">
    <text evidence="3">Belongs to the acyl carrier protein (ACP) family.</text>
</comment>
<accession>A0AA36DHC8</accession>
<evidence type="ECO:0000256" key="8">
    <source>
        <dbReference type="ARBA" id="ARBA00022832"/>
    </source>
</evidence>
<evidence type="ECO:0000256" key="7">
    <source>
        <dbReference type="ARBA" id="ARBA00022553"/>
    </source>
</evidence>
<evidence type="ECO:0000313" key="17">
    <source>
        <dbReference type="Proteomes" id="UP001177023"/>
    </source>
</evidence>
<evidence type="ECO:0000313" key="16">
    <source>
        <dbReference type="EMBL" id="CAJ0587666.1"/>
    </source>
</evidence>
<dbReference type="GO" id="GO:0000036">
    <property type="term" value="F:acyl carrier activity"/>
    <property type="evidence" value="ECO:0007669"/>
    <property type="project" value="TreeGrafter"/>
</dbReference>
<comment type="pathway">
    <text evidence="2">Lipid metabolism; fatty acid biosynthesis.</text>
</comment>
<dbReference type="GO" id="GO:0005739">
    <property type="term" value="C:mitochondrion"/>
    <property type="evidence" value="ECO:0007669"/>
    <property type="project" value="UniProtKB-SubCell"/>
</dbReference>
<evidence type="ECO:0000256" key="6">
    <source>
        <dbReference type="ARBA" id="ARBA00022516"/>
    </source>
</evidence>
<dbReference type="Gene3D" id="1.10.1200.10">
    <property type="entry name" value="ACP-like"/>
    <property type="match status" value="1"/>
</dbReference>
<evidence type="ECO:0000256" key="11">
    <source>
        <dbReference type="ARBA" id="ARBA00023098"/>
    </source>
</evidence>
<evidence type="ECO:0000256" key="12">
    <source>
        <dbReference type="ARBA" id="ARBA00023128"/>
    </source>
</evidence>
<keyword evidence="7" id="KW-0597">Phosphoprotein</keyword>
<keyword evidence="4" id="KW-0813">Transport</keyword>
<evidence type="ECO:0000256" key="3">
    <source>
        <dbReference type="ARBA" id="ARBA00010930"/>
    </source>
</evidence>
<dbReference type="InterPro" id="IPR009081">
    <property type="entry name" value="PP-bd_ACP"/>
</dbReference>
<dbReference type="PANTHER" id="PTHR20863:SF28">
    <property type="entry name" value="ACYL CARRIER PROTEIN, MITOCHONDRIAL"/>
    <property type="match status" value="1"/>
</dbReference>
<feature type="domain" description="Carrier" evidence="15">
    <location>
        <begin position="58"/>
        <end position="133"/>
    </location>
</feature>
<evidence type="ECO:0000259" key="15">
    <source>
        <dbReference type="PROSITE" id="PS50075"/>
    </source>
</evidence>
<evidence type="ECO:0000256" key="4">
    <source>
        <dbReference type="ARBA" id="ARBA00022448"/>
    </source>
</evidence>
<keyword evidence="17" id="KW-1185">Reference proteome</keyword>
<dbReference type="Pfam" id="PF00550">
    <property type="entry name" value="PP-binding"/>
    <property type="match status" value="1"/>
</dbReference>
<gene>
    <name evidence="16" type="ORF">MSPICULIGERA_LOCUS25621</name>
</gene>
<dbReference type="Proteomes" id="UP001177023">
    <property type="component" value="Unassembled WGS sequence"/>
</dbReference>
<comment type="caution">
    <text evidence="16">The sequence shown here is derived from an EMBL/GenBank/DDBJ whole genome shotgun (WGS) entry which is preliminary data.</text>
</comment>
<evidence type="ECO:0000256" key="13">
    <source>
        <dbReference type="ARBA" id="ARBA00023160"/>
    </source>
</evidence>
<organism evidence="16 17">
    <name type="scientific">Mesorhabditis spiculigera</name>
    <dbReference type="NCBI Taxonomy" id="96644"/>
    <lineage>
        <taxon>Eukaryota</taxon>
        <taxon>Metazoa</taxon>
        <taxon>Ecdysozoa</taxon>
        <taxon>Nematoda</taxon>
        <taxon>Chromadorea</taxon>
        <taxon>Rhabditida</taxon>
        <taxon>Rhabditina</taxon>
        <taxon>Rhabditomorpha</taxon>
        <taxon>Rhabditoidea</taxon>
        <taxon>Rhabditidae</taxon>
        <taxon>Mesorhabditinae</taxon>
        <taxon>Mesorhabditis</taxon>
    </lineage>
</organism>
<dbReference type="PANTHER" id="PTHR20863">
    <property type="entry name" value="ACYL CARRIER PROTEIN"/>
    <property type="match status" value="1"/>
</dbReference>
<dbReference type="InterPro" id="IPR036736">
    <property type="entry name" value="ACP-like_sf"/>
</dbReference>
<dbReference type="SUPFAM" id="SSF47336">
    <property type="entry name" value="ACP-like"/>
    <property type="match status" value="1"/>
</dbReference>
<keyword evidence="10" id="KW-0249">Electron transport</keyword>
<evidence type="ECO:0000256" key="14">
    <source>
        <dbReference type="RuleBase" id="RU000722"/>
    </source>
</evidence>
<dbReference type="EMBL" id="CATQJA010002710">
    <property type="protein sequence ID" value="CAJ0587666.1"/>
    <property type="molecule type" value="Genomic_DNA"/>
</dbReference>
<comment type="subcellular location">
    <subcellularLocation>
        <location evidence="1">Mitochondrion</location>
    </subcellularLocation>
</comment>
<keyword evidence="9" id="KW-0809">Transit peptide</keyword>
<keyword evidence="12" id="KW-0496">Mitochondrion</keyword>
<evidence type="ECO:0000256" key="9">
    <source>
        <dbReference type="ARBA" id="ARBA00022946"/>
    </source>
</evidence>
<dbReference type="GO" id="GO:0000035">
    <property type="term" value="F:acyl binding"/>
    <property type="evidence" value="ECO:0007669"/>
    <property type="project" value="TreeGrafter"/>
</dbReference>
<evidence type="ECO:0000256" key="2">
    <source>
        <dbReference type="ARBA" id="ARBA00005194"/>
    </source>
</evidence>
<reference evidence="16" key="1">
    <citation type="submission" date="2023-06" db="EMBL/GenBank/DDBJ databases">
        <authorList>
            <person name="Delattre M."/>
        </authorList>
    </citation>
    <scope>NUCLEOTIDE SEQUENCE</scope>
    <source>
        <strain evidence="16">AF72</strain>
    </source>
</reference>
<protein>
    <recommendedName>
        <fullName evidence="14">Acyl carrier protein</fullName>
    </recommendedName>
</protein>
<keyword evidence="8" id="KW-0276">Fatty acid metabolism</keyword>
<sequence length="137" mass="15222">MLRSASQLGRLATLTAARKVSQIATLRHAVPLATQSFAAPTQHTQVRRLSAAQPLTKKTVEERILLVLSLYDKIDPKKLTMDADFSKDLGLGSLDLVEVVMALEDEFGFEIPDGDADGFKTPRLVFQYICDRKDVFE</sequence>
<evidence type="ECO:0000256" key="10">
    <source>
        <dbReference type="ARBA" id="ARBA00022982"/>
    </source>
</evidence>
<evidence type="ECO:0000256" key="1">
    <source>
        <dbReference type="ARBA" id="ARBA00004173"/>
    </source>
</evidence>
<keyword evidence="6 14" id="KW-0444">Lipid biosynthesis</keyword>
<keyword evidence="5 14" id="KW-0596">Phosphopantetheine</keyword>
<feature type="non-terminal residue" evidence="16">
    <location>
        <position position="137"/>
    </location>
</feature>
<dbReference type="HAMAP" id="MF_01217">
    <property type="entry name" value="Acyl_carrier"/>
    <property type="match status" value="1"/>
</dbReference>
<dbReference type="FunFam" id="1.10.1200.10:FF:000003">
    <property type="entry name" value="Acyl carrier protein"/>
    <property type="match status" value="1"/>
</dbReference>
<proteinExistence type="inferred from homology"/>
<dbReference type="PROSITE" id="PS50075">
    <property type="entry name" value="CARRIER"/>
    <property type="match status" value="1"/>
</dbReference>
<dbReference type="AlphaFoldDB" id="A0AA36DHC8"/>
<evidence type="ECO:0000256" key="5">
    <source>
        <dbReference type="ARBA" id="ARBA00022450"/>
    </source>
</evidence>
<comment type="function">
    <text evidence="14">Carrier of the growing fatty acid chain in fatty acid biosynthesis.</text>
</comment>
<dbReference type="InterPro" id="IPR003231">
    <property type="entry name" value="ACP"/>
</dbReference>
<keyword evidence="11" id="KW-0443">Lipid metabolism</keyword>
<keyword evidence="13 14" id="KW-0275">Fatty acid biosynthesis</keyword>